<evidence type="ECO:0000256" key="6">
    <source>
        <dbReference type="PIRSR" id="PIRSR600223-1"/>
    </source>
</evidence>
<dbReference type="Gene3D" id="2.10.109.10">
    <property type="entry name" value="Umud Fragment, subunit A"/>
    <property type="match status" value="1"/>
</dbReference>
<dbReference type="PANTHER" id="PTHR43390:SF1">
    <property type="entry name" value="CHLOROPLAST PROCESSING PEPTIDASE"/>
    <property type="match status" value="1"/>
</dbReference>
<reference evidence="9" key="1">
    <citation type="submission" date="2020-04" db="EMBL/GenBank/DDBJ databases">
        <title>Description of Shewanella salipaludis sp. nov., isolated from a salt marsh.</title>
        <authorList>
            <person name="Park S."/>
            <person name="Yoon J.-H."/>
        </authorList>
    </citation>
    <scope>NUCLEOTIDE SEQUENCE</scope>
    <source>
        <strain evidence="9">SHSM-M6</strain>
    </source>
</reference>
<sequence length="232" mass="25271">MMQRVGRGLRDNKGFLLFVGLMCVFRSAVADWNTVPTGSMLPTIVPGDRILVDRLAYDLRLPFTHVSLARLEDPARGDIVVFDSKAADKRLVKRVVGVPGDSVAMNNNRLTINGMALDYGELDGTVSASAAATVAGAESPSYVDKRESLLGAAHAIRLMQRSSGLANFGPVSIPAGYYLALGDNRDKSADSRVIGLVPRDEILGRANRVLLSLDYEDYYLPRADRFMRSLQP</sequence>
<accession>A0A972G2P2</accession>
<keyword evidence="5 7" id="KW-0378">Hydrolase</keyword>
<comment type="subcellular location">
    <subcellularLocation>
        <location evidence="7">Membrane</location>
        <topology evidence="7">Multi-pass membrane protein</topology>
    </subcellularLocation>
</comment>
<comment type="catalytic activity">
    <reaction evidence="1 7">
        <text>Cleavage of hydrophobic, N-terminal signal or leader sequences from secreted and periplasmic proteins.</text>
        <dbReference type="EC" id="3.4.21.89"/>
    </reaction>
</comment>
<evidence type="ECO:0000256" key="3">
    <source>
        <dbReference type="ARBA" id="ARBA00013208"/>
    </source>
</evidence>
<dbReference type="Pfam" id="PF10502">
    <property type="entry name" value="Peptidase_S26"/>
    <property type="match status" value="1"/>
</dbReference>
<dbReference type="PANTHER" id="PTHR43390">
    <property type="entry name" value="SIGNAL PEPTIDASE I"/>
    <property type="match status" value="1"/>
</dbReference>
<protein>
    <recommendedName>
        <fullName evidence="4 7">Signal peptidase I</fullName>
        <ecNumber evidence="3 7">3.4.21.89</ecNumber>
    </recommendedName>
</protein>
<dbReference type="GO" id="GO:0009003">
    <property type="term" value="F:signal peptidase activity"/>
    <property type="evidence" value="ECO:0007669"/>
    <property type="project" value="UniProtKB-EC"/>
</dbReference>
<feature type="domain" description="Peptidase S26" evidence="8">
    <location>
        <begin position="15"/>
        <end position="208"/>
    </location>
</feature>
<dbReference type="EMBL" id="JAAXYH010000009">
    <property type="protein sequence ID" value="NMH66104.1"/>
    <property type="molecule type" value="Genomic_DNA"/>
</dbReference>
<evidence type="ECO:0000256" key="7">
    <source>
        <dbReference type="RuleBase" id="RU362042"/>
    </source>
</evidence>
<dbReference type="Proteomes" id="UP000737113">
    <property type="component" value="Unassembled WGS sequence"/>
</dbReference>
<evidence type="ECO:0000256" key="5">
    <source>
        <dbReference type="ARBA" id="ARBA00022801"/>
    </source>
</evidence>
<dbReference type="NCBIfam" id="TIGR02227">
    <property type="entry name" value="sigpep_I_bact"/>
    <property type="match status" value="1"/>
</dbReference>
<name>A0A972G2P2_9GAMM</name>
<dbReference type="GO" id="GO:0016020">
    <property type="term" value="C:membrane"/>
    <property type="evidence" value="ECO:0007669"/>
    <property type="project" value="UniProtKB-SubCell"/>
</dbReference>
<evidence type="ECO:0000256" key="4">
    <source>
        <dbReference type="ARBA" id="ARBA00019232"/>
    </source>
</evidence>
<comment type="similarity">
    <text evidence="2 7">Belongs to the peptidase S26 family.</text>
</comment>
<dbReference type="InterPro" id="IPR019533">
    <property type="entry name" value="Peptidase_S26"/>
</dbReference>
<dbReference type="PRINTS" id="PR00727">
    <property type="entry name" value="LEADERPTASE"/>
</dbReference>
<evidence type="ECO:0000259" key="8">
    <source>
        <dbReference type="Pfam" id="PF10502"/>
    </source>
</evidence>
<organism evidence="9 10">
    <name type="scientific">Shewanella salipaludis</name>
    <dbReference type="NCBI Taxonomy" id="2723052"/>
    <lineage>
        <taxon>Bacteria</taxon>
        <taxon>Pseudomonadati</taxon>
        <taxon>Pseudomonadota</taxon>
        <taxon>Gammaproteobacteria</taxon>
        <taxon>Alteromonadales</taxon>
        <taxon>Shewanellaceae</taxon>
        <taxon>Shewanella</taxon>
    </lineage>
</organism>
<dbReference type="CDD" id="cd06530">
    <property type="entry name" value="S26_SPase_I"/>
    <property type="match status" value="1"/>
</dbReference>
<gene>
    <name evidence="9" type="primary">lepB</name>
    <name evidence="9" type="ORF">HC757_13130</name>
</gene>
<evidence type="ECO:0000256" key="1">
    <source>
        <dbReference type="ARBA" id="ARBA00000677"/>
    </source>
</evidence>
<evidence type="ECO:0000313" key="9">
    <source>
        <dbReference type="EMBL" id="NMH66104.1"/>
    </source>
</evidence>
<comment type="caution">
    <text evidence="9">The sequence shown here is derived from an EMBL/GenBank/DDBJ whole genome shotgun (WGS) entry which is preliminary data.</text>
</comment>
<dbReference type="SUPFAM" id="SSF51306">
    <property type="entry name" value="LexA/Signal peptidase"/>
    <property type="match status" value="1"/>
</dbReference>
<dbReference type="InterPro" id="IPR019757">
    <property type="entry name" value="Pept_S26A_signal_pept_1_Lys-AS"/>
</dbReference>
<feature type="active site" evidence="6">
    <location>
        <position position="39"/>
    </location>
</feature>
<keyword evidence="7" id="KW-0645">Protease</keyword>
<evidence type="ECO:0000313" key="10">
    <source>
        <dbReference type="Proteomes" id="UP000737113"/>
    </source>
</evidence>
<dbReference type="AlphaFoldDB" id="A0A972G2P2"/>
<dbReference type="EC" id="3.4.21.89" evidence="3 7"/>
<keyword evidence="10" id="KW-1185">Reference proteome</keyword>
<feature type="active site" evidence="6">
    <location>
        <position position="93"/>
    </location>
</feature>
<dbReference type="PROSITE" id="PS00760">
    <property type="entry name" value="SPASE_I_2"/>
    <property type="match status" value="1"/>
</dbReference>
<dbReference type="InterPro" id="IPR036286">
    <property type="entry name" value="LexA/Signal_pep-like_sf"/>
</dbReference>
<dbReference type="GO" id="GO:0004252">
    <property type="term" value="F:serine-type endopeptidase activity"/>
    <property type="evidence" value="ECO:0007669"/>
    <property type="project" value="InterPro"/>
</dbReference>
<dbReference type="GO" id="GO:0006465">
    <property type="term" value="P:signal peptide processing"/>
    <property type="evidence" value="ECO:0007669"/>
    <property type="project" value="InterPro"/>
</dbReference>
<dbReference type="InterPro" id="IPR000223">
    <property type="entry name" value="Pept_S26A_signal_pept_1"/>
</dbReference>
<proteinExistence type="inferred from homology"/>
<evidence type="ECO:0000256" key="2">
    <source>
        <dbReference type="ARBA" id="ARBA00009370"/>
    </source>
</evidence>